<evidence type="ECO:0000256" key="3">
    <source>
        <dbReference type="ARBA" id="ARBA00022824"/>
    </source>
</evidence>
<comment type="similarity">
    <text evidence="2 7">Belongs to the glycosyl hydrolase 47 family.</text>
</comment>
<dbReference type="InterPro" id="IPR046450">
    <property type="entry name" value="PA_dom_sf"/>
</dbReference>
<comment type="subcellular location">
    <subcellularLocation>
        <location evidence="1">Endoplasmic reticulum</location>
    </subcellularLocation>
</comment>
<dbReference type="GO" id="GO:1904380">
    <property type="term" value="P:endoplasmic reticulum mannose trimming"/>
    <property type="evidence" value="ECO:0007669"/>
    <property type="project" value="InterPro"/>
</dbReference>
<dbReference type="InterPro" id="IPR012341">
    <property type="entry name" value="6hp_glycosidase-like_sf"/>
</dbReference>
<dbReference type="EMBL" id="BFAD01000002">
    <property type="protein sequence ID" value="GBE79323.1"/>
    <property type="molecule type" value="Genomic_DNA"/>
</dbReference>
<evidence type="ECO:0000256" key="6">
    <source>
        <dbReference type="PIRSR" id="PIRSR601382-2"/>
    </source>
</evidence>
<protein>
    <recommendedName>
        <fullName evidence="7">alpha-1,2-Mannosidase</fullName>
        <ecNumber evidence="7">3.2.1.-</ecNumber>
    </recommendedName>
</protein>
<evidence type="ECO:0000313" key="10">
    <source>
        <dbReference type="EMBL" id="GBE79323.1"/>
    </source>
</evidence>
<evidence type="ECO:0000256" key="7">
    <source>
        <dbReference type="RuleBase" id="RU361193"/>
    </source>
</evidence>
<dbReference type="Pfam" id="PF02225">
    <property type="entry name" value="PA"/>
    <property type="match status" value="1"/>
</dbReference>
<dbReference type="SUPFAM" id="SSF52025">
    <property type="entry name" value="PA domain"/>
    <property type="match status" value="1"/>
</dbReference>
<feature type="binding site" evidence="6">
    <location>
        <position position="482"/>
    </location>
    <ligand>
        <name>Ca(2+)</name>
        <dbReference type="ChEBI" id="CHEBI:29108"/>
    </ligand>
</feature>
<dbReference type="STRING" id="139825.A0A401GB07"/>
<dbReference type="Pfam" id="PF01532">
    <property type="entry name" value="Glyco_hydro_47"/>
    <property type="match status" value="1"/>
</dbReference>
<feature type="active site" evidence="5">
    <location>
        <position position="396"/>
    </location>
</feature>
<comment type="cofactor">
    <cofactor evidence="6">
        <name>Ca(2+)</name>
        <dbReference type="ChEBI" id="CHEBI:29108"/>
    </cofactor>
</comment>
<dbReference type="Gene3D" id="3.50.30.30">
    <property type="match status" value="1"/>
</dbReference>
<dbReference type="SUPFAM" id="SSF48225">
    <property type="entry name" value="Seven-hairpin glycosidases"/>
    <property type="match status" value="1"/>
</dbReference>
<evidence type="ECO:0000259" key="9">
    <source>
        <dbReference type="Pfam" id="PF02225"/>
    </source>
</evidence>
<keyword evidence="6" id="KW-0106">Calcium</keyword>
<feature type="signal peptide" evidence="8">
    <location>
        <begin position="1"/>
        <end position="21"/>
    </location>
</feature>
<keyword evidence="3" id="KW-0256">Endoplasmic reticulum</keyword>
<keyword evidence="6" id="KW-0479">Metal-binding</keyword>
<name>A0A401GB07_9APHY</name>
<dbReference type="GO" id="GO:0005509">
    <property type="term" value="F:calcium ion binding"/>
    <property type="evidence" value="ECO:0007669"/>
    <property type="project" value="InterPro"/>
</dbReference>
<dbReference type="GeneID" id="38776240"/>
<feature type="active site" evidence="5">
    <location>
        <position position="282"/>
    </location>
</feature>
<comment type="caution">
    <text evidence="10">The sequence shown here is derived from an EMBL/GenBank/DDBJ whole genome shotgun (WGS) entry which is preliminary data.</text>
</comment>
<dbReference type="PANTHER" id="PTHR45679">
    <property type="entry name" value="ER DEGRADATION-ENHANCING ALPHA-MANNOSIDASE-LIKE PROTEIN 2"/>
    <property type="match status" value="1"/>
</dbReference>
<gene>
    <name evidence="10" type="ORF">SCP_0205210</name>
</gene>
<evidence type="ECO:0000256" key="5">
    <source>
        <dbReference type="PIRSR" id="PIRSR601382-1"/>
    </source>
</evidence>
<dbReference type="FunCoup" id="A0A401GB07">
    <property type="interactions" value="357"/>
</dbReference>
<evidence type="ECO:0000313" key="11">
    <source>
        <dbReference type="Proteomes" id="UP000287166"/>
    </source>
</evidence>
<dbReference type="EC" id="3.2.1.-" evidence="7"/>
<evidence type="ECO:0000256" key="1">
    <source>
        <dbReference type="ARBA" id="ARBA00004240"/>
    </source>
</evidence>
<dbReference type="GO" id="GO:0004571">
    <property type="term" value="F:mannosyl-oligosaccharide 1,2-alpha-mannosidase activity"/>
    <property type="evidence" value="ECO:0007669"/>
    <property type="project" value="InterPro"/>
</dbReference>
<dbReference type="GO" id="GO:0044322">
    <property type="term" value="C:endoplasmic reticulum quality control compartment"/>
    <property type="evidence" value="ECO:0007669"/>
    <property type="project" value="GOC"/>
</dbReference>
<proteinExistence type="inferred from homology"/>
<dbReference type="InterPro" id="IPR036026">
    <property type="entry name" value="Seven-hairpin_glycosidases"/>
</dbReference>
<dbReference type="PRINTS" id="PR00747">
    <property type="entry name" value="GLYHDRLASE47"/>
</dbReference>
<dbReference type="InParanoid" id="A0A401GB07"/>
<dbReference type="Gene3D" id="1.50.10.10">
    <property type="match status" value="1"/>
</dbReference>
<keyword evidence="4" id="KW-0325">Glycoprotein</keyword>
<keyword evidence="7" id="KW-0378">Hydrolase</keyword>
<evidence type="ECO:0000256" key="8">
    <source>
        <dbReference type="SAM" id="SignalP"/>
    </source>
</evidence>
<evidence type="ECO:0000256" key="4">
    <source>
        <dbReference type="ARBA" id="ARBA00023180"/>
    </source>
</evidence>
<accession>A0A401GB07</accession>
<sequence length="864" mass="96575">MRWPTYWPRVVLLLLIIGLEGHRWSYNHAAGLAEGAEWTTARKLDARERTRNLWYHGFDNYMRYAFPLDELAPLSCRGRGPDWHNPGNIASNDVAGNFSVTLVDTLDTFVVLNDRPGFEAAVRNVIDYVSFDIDTKPQVFETTIRVLGGLLSGHLFARQTGQPFYLPWYHDELLSMARDLGERLLPAFATPTGIPYARLNLRHGIPRGESVETCTAGAGSLILEFGTLSRLTGDPRFEKAAYKAFFALWNRKSDIGLVGNTIHLWTGSWIQPEISSIGAGIDSFYEYALKWYILSGEVEFLDVWQESYAAVMRYARAPDGFSYRSVNIHTGDMAYSTFDSLSSFWPGLQVLAGDIENAIKSHLTYWNVWKTLSGLPEVWDMSFRQATSFQYPLRPEFVESTWYLYRATRDSFYLDVGERILYDITTRAKVLCGLTGIQDLRTNARDDRMESFVLSETLKYLYLLFDEANPIHSDDSNYVLTTEGHILRLSQDMLKPMSSARRKLRGVEHPQCPAYQPPLLAYDDWNAESGIIGGIRSRADMDYARQLIGTRPSDSEIKAWSPGGWCARPKYSLYSFDFILSPKGEVVPEDEHPSVKKVMTVTDGYLLQNVTGIRAHIVSRLDGKGYDVTKLGPYAVKTGQLVYVNDPELILTPVDDKASQGHPRVPEVELRFFVDHLDPLFHLQPHGAPTEIFVTASTALFGGDPTIQPPPSEAAPPFGRGAGVPIIRDPANPLGCQPYSRRFSDHAVVVQRGDCTFLEKLVLAKAAGASGVVVLNDEDSNINPSTGQSELELVGDAVDDAVIVVLRQSVAKVVTDLMDAADGYGQLMMAVEPEGQFVTESTSRDPNRVLYLNGHPLLNTRLLV</sequence>
<dbReference type="RefSeq" id="XP_027610236.1">
    <property type="nucleotide sequence ID" value="XM_027754435.1"/>
</dbReference>
<dbReference type="InterPro" id="IPR044674">
    <property type="entry name" value="EDEM1/2/3"/>
</dbReference>
<keyword evidence="8" id="KW-0732">Signal</keyword>
<dbReference type="GO" id="GO:0016020">
    <property type="term" value="C:membrane"/>
    <property type="evidence" value="ECO:0007669"/>
    <property type="project" value="InterPro"/>
</dbReference>
<dbReference type="AlphaFoldDB" id="A0A401GB07"/>
<feature type="domain" description="PA" evidence="9">
    <location>
        <begin position="732"/>
        <end position="786"/>
    </location>
</feature>
<dbReference type="GO" id="GO:0036503">
    <property type="term" value="P:ERAD pathway"/>
    <property type="evidence" value="ECO:0007669"/>
    <property type="project" value="UniProtKB-ARBA"/>
</dbReference>
<dbReference type="Proteomes" id="UP000287166">
    <property type="component" value="Unassembled WGS sequence"/>
</dbReference>
<keyword evidence="11" id="KW-1185">Reference proteome</keyword>
<feature type="active site" description="Proton donor" evidence="5">
    <location>
        <position position="141"/>
    </location>
</feature>
<feature type="chain" id="PRO_5019543322" description="alpha-1,2-Mannosidase" evidence="8">
    <location>
        <begin position="22"/>
        <end position="864"/>
    </location>
</feature>
<dbReference type="PANTHER" id="PTHR45679:SF5">
    <property type="entry name" value="ER DEGRADATION-ENHANCING ALPHA-MANNOSIDASE-LIKE PROTEIN 1"/>
    <property type="match status" value="1"/>
</dbReference>
<dbReference type="InterPro" id="IPR001382">
    <property type="entry name" value="Glyco_hydro_47"/>
</dbReference>
<evidence type="ECO:0000256" key="2">
    <source>
        <dbReference type="ARBA" id="ARBA00007658"/>
    </source>
</evidence>
<feature type="active site" description="Proton donor" evidence="5">
    <location>
        <position position="377"/>
    </location>
</feature>
<reference evidence="10 11" key="1">
    <citation type="journal article" date="2018" name="Sci. Rep.">
        <title>Genome sequence of the cauliflower mushroom Sparassis crispa (Hanabiratake) and its association with beneficial usage.</title>
        <authorList>
            <person name="Kiyama R."/>
            <person name="Furutani Y."/>
            <person name="Kawaguchi K."/>
            <person name="Nakanishi T."/>
        </authorList>
    </citation>
    <scope>NUCLEOTIDE SEQUENCE [LARGE SCALE GENOMIC DNA]</scope>
</reference>
<dbReference type="GO" id="GO:0005975">
    <property type="term" value="P:carbohydrate metabolic process"/>
    <property type="evidence" value="ECO:0007669"/>
    <property type="project" value="InterPro"/>
</dbReference>
<organism evidence="10 11">
    <name type="scientific">Sparassis crispa</name>
    <dbReference type="NCBI Taxonomy" id="139825"/>
    <lineage>
        <taxon>Eukaryota</taxon>
        <taxon>Fungi</taxon>
        <taxon>Dikarya</taxon>
        <taxon>Basidiomycota</taxon>
        <taxon>Agaricomycotina</taxon>
        <taxon>Agaricomycetes</taxon>
        <taxon>Polyporales</taxon>
        <taxon>Sparassidaceae</taxon>
        <taxon>Sparassis</taxon>
    </lineage>
</organism>
<keyword evidence="7" id="KW-0326">Glycosidase</keyword>
<dbReference type="InterPro" id="IPR003137">
    <property type="entry name" value="PA_domain"/>
</dbReference>
<dbReference type="OrthoDB" id="8118055at2759"/>